<organism evidence="1 2">
    <name type="scientific">Bergeyella zoohelcum ATCC 43767</name>
    <dbReference type="NCBI Taxonomy" id="883096"/>
    <lineage>
        <taxon>Bacteria</taxon>
        <taxon>Pseudomonadati</taxon>
        <taxon>Bacteroidota</taxon>
        <taxon>Flavobacteriia</taxon>
        <taxon>Flavobacteriales</taxon>
        <taxon>Weeksellaceae</taxon>
        <taxon>Bergeyella</taxon>
    </lineage>
</organism>
<proteinExistence type="predicted"/>
<evidence type="ECO:0000313" key="1">
    <source>
        <dbReference type="EMBL" id="EKB56712.1"/>
    </source>
</evidence>
<sequence length="100" mass="11472">MNKEELLNKPIWQMTGEEFLFLNKQEIKVNNNKNSSVNTKETKLVYGIRGIANLFDCSIATANRIKKSGVIDDAISQRNRTIVIDTEKALKLFKNNENEK</sequence>
<dbReference type="Pfam" id="PF12964">
    <property type="entry name" value="DUF3853"/>
    <property type="match status" value="1"/>
</dbReference>
<accession>K1LXB6</accession>
<name>K1LXB6_9FLAO</name>
<dbReference type="eggNOG" id="ENOG5032V69">
    <property type="taxonomic scope" value="Bacteria"/>
</dbReference>
<dbReference type="EMBL" id="AGYA01000025">
    <property type="protein sequence ID" value="EKB56712.1"/>
    <property type="molecule type" value="Genomic_DNA"/>
</dbReference>
<dbReference type="Proteomes" id="UP000006085">
    <property type="component" value="Unassembled WGS sequence"/>
</dbReference>
<evidence type="ECO:0000313" key="2">
    <source>
        <dbReference type="Proteomes" id="UP000006085"/>
    </source>
</evidence>
<dbReference type="STRING" id="883096.HMPREF9699_01441"/>
<keyword evidence="2" id="KW-1185">Reference proteome</keyword>
<dbReference type="InterPro" id="IPR024363">
    <property type="entry name" value="DUF3853"/>
</dbReference>
<dbReference type="HOGENOM" id="CLU_149830_1_0_10"/>
<gene>
    <name evidence="1" type="ORF">HMPREF9699_01441</name>
</gene>
<dbReference type="PATRIC" id="fig|883096.3.peg.1482"/>
<reference evidence="1 2" key="1">
    <citation type="submission" date="2012-07" db="EMBL/GenBank/DDBJ databases">
        <title>The Genome Sequence of Bergeyella zoohelcum ATCC 43767.</title>
        <authorList>
            <consortium name="The Broad Institute Genome Sequencing Platform"/>
            <person name="Earl A."/>
            <person name="Ward D."/>
            <person name="Feldgarden M."/>
            <person name="Gevers D."/>
            <person name="Huys G."/>
            <person name="Walker B."/>
            <person name="Young S.K."/>
            <person name="Zeng Q."/>
            <person name="Gargeya S."/>
            <person name="Fitzgerald M."/>
            <person name="Haas B."/>
            <person name="Abouelleil A."/>
            <person name="Alvarado L."/>
            <person name="Arachchi H.M."/>
            <person name="Berlin A.M."/>
            <person name="Chapman S.B."/>
            <person name="Goldberg J."/>
            <person name="Griggs A."/>
            <person name="Gujja S."/>
            <person name="Hansen M."/>
            <person name="Howarth C."/>
            <person name="Imamovic A."/>
            <person name="Larimer J."/>
            <person name="McCowen C."/>
            <person name="Montmayeur A."/>
            <person name="Murphy C."/>
            <person name="Neiman D."/>
            <person name="Pearson M."/>
            <person name="Priest M."/>
            <person name="Roberts A."/>
            <person name="Saif S."/>
            <person name="Shea T."/>
            <person name="Sisk P."/>
            <person name="Sykes S."/>
            <person name="Wortman J."/>
            <person name="Nusbaum C."/>
            <person name="Birren B."/>
        </authorList>
    </citation>
    <scope>NUCLEOTIDE SEQUENCE [LARGE SCALE GENOMIC DNA]</scope>
    <source>
        <strain evidence="1 2">ATCC 43767</strain>
    </source>
</reference>
<dbReference type="RefSeq" id="WP_002663667.1">
    <property type="nucleotide sequence ID" value="NZ_JH932293.1"/>
</dbReference>
<comment type="caution">
    <text evidence="1">The sequence shown here is derived from an EMBL/GenBank/DDBJ whole genome shotgun (WGS) entry which is preliminary data.</text>
</comment>
<dbReference type="OrthoDB" id="1151565at2"/>
<dbReference type="AlphaFoldDB" id="K1LXB6"/>
<protein>
    <recommendedName>
        <fullName evidence="3">DUF3853 family protein</fullName>
    </recommendedName>
</protein>
<evidence type="ECO:0008006" key="3">
    <source>
        <dbReference type="Google" id="ProtNLM"/>
    </source>
</evidence>